<sequence>MTGPGGGYVWRAFPPEVPSTLLRKGPGVGPLLAAAEARRSLGNQYALAAEELGAVLTGVQSEAWQGPSAERYVDAHLPHQAWLEQTAADFAEAADQHEVAATAYVTALATMPTVGELAANHVAHTALVSTNFFGINTIPIAANEADYERMWDQAATTMQVYQTVTTAALLTVPPITSAPPIVHPGVGAANDIGADGAVVGDVIWELLLGALCLIRDVFRPIVYAIEVFVEEMYEDWGFEVVWFLEGLVGWIGELVQTPGVLLAAVIAGVTAGVGGVAEVAEVAGVAPATAVSSGVSLPLGVEIPGGVSYLSQVEADFVNTTTANDLTTSNNNKASTNFHVPPSHVVSAVAVADQGAEMVGFAGTAPSPTAAGASGLATLDGGFNGSPQVPLLPATWEVGLVGAPS</sequence>
<dbReference type="InterPro" id="IPR000030">
    <property type="entry name" value="PPE_dom"/>
</dbReference>
<dbReference type="PATRIC" id="fig|29311.18.peg.137"/>
<evidence type="ECO:0000256" key="1">
    <source>
        <dbReference type="ARBA" id="ARBA00010652"/>
    </source>
</evidence>
<dbReference type="PANTHER" id="PTHR46766">
    <property type="entry name" value="GLUTAMINE-RICH PROTEIN 2"/>
    <property type="match status" value="1"/>
</dbReference>
<feature type="domain" description="PPE" evidence="2">
    <location>
        <begin position="10"/>
        <end position="172"/>
    </location>
</feature>
<proteinExistence type="inferred from homology"/>
<name>A0A0I9UAF1_9MYCO</name>
<dbReference type="SUPFAM" id="SSF140459">
    <property type="entry name" value="PE/PPE dimer-like"/>
    <property type="match status" value="1"/>
</dbReference>
<feature type="domain" description="PPE-PPW subfamily C-terminal" evidence="3">
    <location>
        <begin position="351"/>
        <end position="396"/>
    </location>
</feature>
<evidence type="ECO:0000259" key="2">
    <source>
        <dbReference type="Pfam" id="PF00823"/>
    </source>
</evidence>
<accession>A0A0I9UAF1</accession>
<evidence type="ECO:0008006" key="6">
    <source>
        <dbReference type="Google" id="ProtNLM"/>
    </source>
</evidence>
<dbReference type="RefSeq" id="WP_047313444.1">
    <property type="nucleotide sequence ID" value="NZ_LDPQ01000001.1"/>
</dbReference>
<dbReference type="AlphaFoldDB" id="A0A0I9UAF1"/>
<evidence type="ECO:0000313" key="5">
    <source>
        <dbReference type="Proteomes" id="UP000036334"/>
    </source>
</evidence>
<dbReference type="Gene3D" id="1.20.1260.20">
    <property type="entry name" value="PPE superfamily"/>
    <property type="match status" value="1"/>
</dbReference>
<dbReference type="GO" id="GO:0052572">
    <property type="term" value="P:response to host immune response"/>
    <property type="evidence" value="ECO:0007669"/>
    <property type="project" value="TreeGrafter"/>
</dbReference>
<comment type="similarity">
    <text evidence="1">Belongs to the mycobacterial PPE family.</text>
</comment>
<evidence type="ECO:0000313" key="4">
    <source>
        <dbReference type="EMBL" id="KLO39244.1"/>
    </source>
</evidence>
<dbReference type="PANTHER" id="PTHR46766:SF1">
    <property type="entry name" value="GLUTAMINE-RICH PROTEIN 2"/>
    <property type="match status" value="1"/>
</dbReference>
<dbReference type="Pfam" id="PF18878">
    <property type="entry name" value="PPE-PPW"/>
    <property type="match status" value="1"/>
</dbReference>
<reference evidence="4 5" key="1">
    <citation type="submission" date="2015-05" db="EMBL/GenBank/DDBJ databases">
        <title>Genome sequence of Mycobacterium haemophilum.</title>
        <authorList>
            <person name="Greninger A.L."/>
            <person name="Cunningham G."/>
            <person name="Miller S."/>
        </authorList>
    </citation>
    <scope>NUCLEOTIDE SEQUENCE [LARGE SCALE GENOMIC DNA]</scope>
    <source>
        <strain evidence="5">UC1</strain>
    </source>
</reference>
<gene>
    <name evidence="4" type="ORF">ABH38_00635</name>
</gene>
<keyword evidence="5" id="KW-1185">Reference proteome</keyword>
<dbReference type="Pfam" id="PF00823">
    <property type="entry name" value="PPE"/>
    <property type="match status" value="1"/>
</dbReference>
<organism evidence="4 5">
    <name type="scientific">Mycobacterium haemophilum</name>
    <dbReference type="NCBI Taxonomy" id="29311"/>
    <lineage>
        <taxon>Bacteria</taxon>
        <taxon>Bacillati</taxon>
        <taxon>Actinomycetota</taxon>
        <taxon>Actinomycetes</taxon>
        <taxon>Mycobacteriales</taxon>
        <taxon>Mycobacteriaceae</taxon>
        <taxon>Mycobacterium</taxon>
    </lineage>
</organism>
<dbReference type="EMBL" id="LDPR01000001">
    <property type="protein sequence ID" value="KLO39244.1"/>
    <property type="molecule type" value="Genomic_DNA"/>
</dbReference>
<dbReference type="Proteomes" id="UP000036334">
    <property type="component" value="Unassembled WGS sequence"/>
</dbReference>
<dbReference type="InterPro" id="IPR043641">
    <property type="entry name" value="PPE-PPW_C"/>
</dbReference>
<dbReference type="InterPro" id="IPR038332">
    <property type="entry name" value="PPE_sf"/>
</dbReference>
<evidence type="ECO:0000259" key="3">
    <source>
        <dbReference type="Pfam" id="PF18878"/>
    </source>
</evidence>
<protein>
    <recommendedName>
        <fullName evidence="6">PPE family domain-containing protein</fullName>
    </recommendedName>
</protein>
<dbReference type="OrthoDB" id="4697428at2"/>
<comment type="caution">
    <text evidence="4">The sequence shown here is derived from an EMBL/GenBank/DDBJ whole genome shotgun (WGS) entry which is preliminary data.</text>
</comment>